<evidence type="ECO:0000256" key="4">
    <source>
        <dbReference type="ARBA" id="ARBA00022691"/>
    </source>
</evidence>
<dbReference type="InterPro" id="IPR004033">
    <property type="entry name" value="UbiE/COQ5_MeTrFase"/>
</dbReference>
<dbReference type="AlphaFoldDB" id="A0A345UNZ1"/>
<dbReference type="InterPro" id="IPR029063">
    <property type="entry name" value="SAM-dependent_MTases_sf"/>
</dbReference>
<dbReference type="EC" id="2.1.1.163" evidence="5"/>
<dbReference type="KEGG" id="cprv:CYPRO_2956"/>
<comment type="function">
    <text evidence="5">Methyltransferase required for the conversion of demethylmenaquinol (DMKH2) to menaquinol (MKH2).</text>
</comment>
<dbReference type="Pfam" id="PF01209">
    <property type="entry name" value="Ubie_methyltran"/>
    <property type="match status" value="1"/>
</dbReference>
<gene>
    <name evidence="5" type="primary">menG</name>
    <name evidence="6" type="ORF">CYPRO_2956</name>
</gene>
<dbReference type="NCBIfam" id="TIGR01934">
    <property type="entry name" value="MenG_MenH_UbiE"/>
    <property type="match status" value="1"/>
</dbReference>
<dbReference type="SUPFAM" id="SSF53335">
    <property type="entry name" value="S-adenosyl-L-methionine-dependent methyltransferases"/>
    <property type="match status" value="1"/>
</dbReference>
<dbReference type="PROSITE" id="PS51608">
    <property type="entry name" value="SAM_MT_UBIE"/>
    <property type="match status" value="1"/>
</dbReference>
<feature type="binding site" evidence="5">
    <location>
        <begin position="101"/>
        <end position="102"/>
    </location>
    <ligand>
        <name>S-adenosyl-L-methionine</name>
        <dbReference type="ChEBI" id="CHEBI:59789"/>
    </ligand>
</feature>
<keyword evidence="4 5" id="KW-0949">S-adenosyl-L-methionine</keyword>
<protein>
    <recommendedName>
        <fullName evidence="5">Demethylmenaquinone methyltransferase</fullName>
        <ecNumber evidence="5">2.1.1.163</ecNumber>
    </recommendedName>
</protein>
<dbReference type="GO" id="GO:0032259">
    <property type="term" value="P:methylation"/>
    <property type="evidence" value="ECO:0007669"/>
    <property type="project" value="UniProtKB-KW"/>
</dbReference>
<evidence type="ECO:0000313" key="6">
    <source>
        <dbReference type="EMBL" id="AXJ02193.1"/>
    </source>
</evidence>
<dbReference type="NCBIfam" id="NF001244">
    <property type="entry name" value="PRK00216.1-5"/>
    <property type="match status" value="1"/>
</dbReference>
<feature type="binding site" evidence="5">
    <location>
        <position position="54"/>
    </location>
    <ligand>
        <name>S-adenosyl-L-methionine</name>
        <dbReference type="ChEBI" id="CHEBI:59789"/>
    </ligand>
</feature>
<evidence type="ECO:0000256" key="5">
    <source>
        <dbReference type="HAMAP-Rule" id="MF_01813"/>
    </source>
</evidence>
<dbReference type="GO" id="GO:0009234">
    <property type="term" value="P:menaquinone biosynthetic process"/>
    <property type="evidence" value="ECO:0007669"/>
    <property type="project" value="UniProtKB-UniRule"/>
</dbReference>
<dbReference type="GO" id="GO:0043770">
    <property type="term" value="F:demethylmenaquinone methyltransferase activity"/>
    <property type="evidence" value="ECO:0007669"/>
    <property type="project" value="UniProtKB-UniRule"/>
</dbReference>
<keyword evidence="2 5" id="KW-0489">Methyltransferase</keyword>
<comment type="caution">
    <text evidence="5">Lacks conserved residue(s) required for the propagation of feature annotation.</text>
</comment>
<evidence type="ECO:0000313" key="7">
    <source>
        <dbReference type="Proteomes" id="UP000254808"/>
    </source>
</evidence>
<dbReference type="PANTHER" id="PTHR43591:SF24">
    <property type="entry name" value="2-METHOXY-6-POLYPRENYL-1,4-BENZOQUINOL METHYLASE, MITOCHONDRIAL"/>
    <property type="match status" value="1"/>
</dbReference>
<dbReference type="OrthoDB" id="9808140at2"/>
<comment type="catalytic activity">
    <reaction evidence="5">
        <text>a 2-demethylmenaquinol + S-adenosyl-L-methionine = a menaquinol + S-adenosyl-L-homocysteine + H(+)</text>
        <dbReference type="Rhea" id="RHEA:42640"/>
        <dbReference type="Rhea" id="RHEA-COMP:9539"/>
        <dbReference type="Rhea" id="RHEA-COMP:9563"/>
        <dbReference type="ChEBI" id="CHEBI:15378"/>
        <dbReference type="ChEBI" id="CHEBI:18151"/>
        <dbReference type="ChEBI" id="CHEBI:55437"/>
        <dbReference type="ChEBI" id="CHEBI:57856"/>
        <dbReference type="ChEBI" id="CHEBI:59789"/>
        <dbReference type="EC" id="2.1.1.163"/>
    </reaction>
</comment>
<accession>A0A345UNZ1</accession>
<comment type="similarity">
    <text evidence="5">Belongs to the class I-like SAM-binding methyltransferase superfamily. MenG/UbiE family.</text>
</comment>
<dbReference type="EMBL" id="CP027806">
    <property type="protein sequence ID" value="AXJ02193.1"/>
    <property type="molecule type" value="Genomic_DNA"/>
</dbReference>
<dbReference type="HAMAP" id="MF_01813">
    <property type="entry name" value="MenG_UbiE_methyltr"/>
    <property type="match status" value="1"/>
</dbReference>
<dbReference type="PROSITE" id="PS01183">
    <property type="entry name" value="UBIE_1"/>
    <property type="match status" value="1"/>
</dbReference>
<dbReference type="PANTHER" id="PTHR43591">
    <property type="entry name" value="METHYLTRANSFERASE"/>
    <property type="match status" value="1"/>
</dbReference>
<organism evidence="6 7">
    <name type="scientific">Cyclonatronum proteinivorum</name>
    <dbReference type="NCBI Taxonomy" id="1457365"/>
    <lineage>
        <taxon>Bacteria</taxon>
        <taxon>Pseudomonadati</taxon>
        <taxon>Balneolota</taxon>
        <taxon>Balneolia</taxon>
        <taxon>Balneolales</taxon>
        <taxon>Cyclonatronaceae</taxon>
        <taxon>Cyclonatronum</taxon>
    </lineage>
</organism>
<sequence>MSEQVRQMFGSIADRYDMINTVLSFGIHHRWRKKAVKLSGAKPGHHVLDCATGTGDFAITFKKKVGPQGHVIGTDFSDAMIAPAPGKARKKGLDIQFEVADAMDLPFEEDRFDIASIAFGIRNVDDPVVTLREMARVVKPGGKVIVLEFGQAYGIMKVPFTLYSKYVMPTVGGWLSGNKQAYEYLPETSAKFPAADKFLDLMKESGSYSAQAYHTLQSGVAYIYVGTVA</sequence>
<evidence type="ECO:0000256" key="2">
    <source>
        <dbReference type="ARBA" id="ARBA00022603"/>
    </source>
</evidence>
<keyword evidence="3 5" id="KW-0808">Transferase</keyword>
<dbReference type="Proteomes" id="UP000254808">
    <property type="component" value="Chromosome"/>
</dbReference>
<feature type="binding site" evidence="5">
    <location>
        <position position="75"/>
    </location>
    <ligand>
        <name>S-adenosyl-L-methionine</name>
        <dbReference type="ChEBI" id="CHEBI:59789"/>
    </ligand>
</feature>
<dbReference type="InterPro" id="IPR023576">
    <property type="entry name" value="UbiE/COQ5_MeTrFase_CS"/>
</dbReference>
<evidence type="ECO:0000256" key="3">
    <source>
        <dbReference type="ARBA" id="ARBA00022679"/>
    </source>
</evidence>
<reference evidence="6 7" key="1">
    <citation type="submission" date="2018-03" db="EMBL/GenBank/DDBJ databases">
        <title>Phenotypic and genomic properties of Cyclonatronum proteinivorum gen. nov., sp. nov., a haloalkaliphilic bacteroidete from soda lakes possessing Na+-translocating rhodopsin.</title>
        <authorList>
            <person name="Toshchakov S.V."/>
            <person name="Korzhenkov A."/>
            <person name="Samarov N.I."/>
            <person name="Kublanov I.V."/>
            <person name="Muntyan M.S."/>
            <person name="Sorokin D.Y."/>
        </authorList>
    </citation>
    <scope>NUCLEOTIDE SEQUENCE [LARGE SCALE GENOMIC DNA]</scope>
    <source>
        <strain evidence="6 7">Omega</strain>
    </source>
</reference>
<name>A0A345UNZ1_9BACT</name>
<dbReference type="Gene3D" id="3.40.50.150">
    <property type="entry name" value="Vaccinia Virus protein VP39"/>
    <property type="match status" value="1"/>
</dbReference>
<keyword evidence="7" id="KW-1185">Reference proteome</keyword>
<proteinExistence type="inferred from homology"/>
<keyword evidence="1 5" id="KW-0474">Menaquinone biosynthesis</keyword>
<dbReference type="PROSITE" id="PS01184">
    <property type="entry name" value="UBIE_2"/>
    <property type="match status" value="1"/>
</dbReference>
<comment type="pathway">
    <text evidence="5">Quinol/quinone metabolism; menaquinone biosynthesis; menaquinol from 1,4-dihydroxy-2-naphthoate: step 2/2.</text>
</comment>
<dbReference type="RefSeq" id="WP_114985313.1">
    <property type="nucleotide sequence ID" value="NZ_CP027806.1"/>
</dbReference>
<dbReference type="CDD" id="cd02440">
    <property type="entry name" value="AdoMet_MTases"/>
    <property type="match status" value="1"/>
</dbReference>
<dbReference type="UniPathway" id="UPA00079">
    <property type="reaction ID" value="UER00169"/>
</dbReference>
<evidence type="ECO:0000256" key="1">
    <source>
        <dbReference type="ARBA" id="ARBA00022428"/>
    </source>
</evidence>